<comment type="subcellular location">
    <subcellularLocation>
        <location evidence="1">Cell membrane</location>
        <topology evidence="1">Multi-pass membrane protein</topology>
    </subcellularLocation>
</comment>
<dbReference type="PANTHER" id="PTHR43124:SF3">
    <property type="entry name" value="CHLORAMPHENICOL EFFLUX PUMP RV0191"/>
    <property type="match status" value="1"/>
</dbReference>
<feature type="transmembrane region" description="Helical" evidence="6">
    <location>
        <begin position="97"/>
        <end position="117"/>
    </location>
</feature>
<feature type="transmembrane region" description="Helical" evidence="6">
    <location>
        <begin position="252"/>
        <end position="274"/>
    </location>
</feature>
<evidence type="ECO:0000313" key="8">
    <source>
        <dbReference type="EMBL" id="THU00697.1"/>
    </source>
</evidence>
<sequence length="407" mass="43575">MLLTLIGGFALSQAYRTVAGILSVPLIAQFGLSPHEMGTVAAAFHFAFGGMQLLMGIGIDVYGIRRTILLAFPLAIVGSVVSALANSPAVLVTGQALIGVGCAPAFLVCTVFIARYFPGHRFAAISGLALGLGGLGLIFTGTPLAWVVEQYGWRCGFWVLAGLSLLAWSVIFLRVFEPPAAENRDAPPIPSDTARLSRSSTLWRALKGYGELLRMPHTAGILALVFVGYASFITLRGLWLAPYLSDRFGQSLIYSGNIALVLSIISLFSPSFFGRLDPGDAHRRKGLIAFPWTLVLLFAILAVTRQLGVAVVCLILISIFMGCAVWQYADVRSAYPVHMTGRAMALFTMSMFLGVAVMQSLSGVVAEWALAHQHDKYTAVFASVSILLAAGSIAFIALPKPRHRNAQ</sequence>
<keyword evidence="9" id="KW-1185">Reference proteome</keyword>
<dbReference type="Pfam" id="PF07690">
    <property type="entry name" value="MFS_1"/>
    <property type="match status" value="1"/>
</dbReference>
<protein>
    <submittedName>
        <fullName evidence="8">MFS transporter</fullName>
    </submittedName>
</protein>
<organism evidence="8 9">
    <name type="scientific">Lampropedia puyangensis</name>
    <dbReference type="NCBI Taxonomy" id="1330072"/>
    <lineage>
        <taxon>Bacteria</taxon>
        <taxon>Pseudomonadati</taxon>
        <taxon>Pseudomonadota</taxon>
        <taxon>Betaproteobacteria</taxon>
        <taxon>Burkholderiales</taxon>
        <taxon>Comamonadaceae</taxon>
        <taxon>Lampropedia</taxon>
    </lineage>
</organism>
<feature type="transmembrane region" description="Helical" evidence="6">
    <location>
        <begin position="124"/>
        <end position="145"/>
    </location>
</feature>
<dbReference type="OrthoDB" id="8792530at2"/>
<evidence type="ECO:0000256" key="6">
    <source>
        <dbReference type="SAM" id="Phobius"/>
    </source>
</evidence>
<evidence type="ECO:0000256" key="1">
    <source>
        <dbReference type="ARBA" id="ARBA00004651"/>
    </source>
</evidence>
<dbReference type="InterPro" id="IPR011701">
    <property type="entry name" value="MFS"/>
</dbReference>
<feature type="transmembrane region" description="Helical" evidence="6">
    <location>
        <begin position="286"/>
        <end position="303"/>
    </location>
</feature>
<dbReference type="InterPro" id="IPR020846">
    <property type="entry name" value="MFS_dom"/>
</dbReference>
<dbReference type="PANTHER" id="PTHR43124">
    <property type="entry name" value="PURINE EFFLUX PUMP PBUE"/>
    <property type="match status" value="1"/>
</dbReference>
<evidence type="ECO:0000256" key="4">
    <source>
        <dbReference type="ARBA" id="ARBA00022989"/>
    </source>
</evidence>
<feature type="transmembrane region" description="Helical" evidence="6">
    <location>
        <begin position="157"/>
        <end position="176"/>
    </location>
</feature>
<dbReference type="GO" id="GO:0005886">
    <property type="term" value="C:plasma membrane"/>
    <property type="evidence" value="ECO:0007669"/>
    <property type="project" value="UniProtKB-SubCell"/>
</dbReference>
<feature type="transmembrane region" description="Helical" evidence="6">
    <location>
        <begin position="40"/>
        <end position="61"/>
    </location>
</feature>
<name>A0A4S8F174_9BURK</name>
<dbReference type="InterPro" id="IPR050189">
    <property type="entry name" value="MFS_Efflux_Transporters"/>
</dbReference>
<evidence type="ECO:0000256" key="3">
    <source>
        <dbReference type="ARBA" id="ARBA00022692"/>
    </source>
</evidence>
<evidence type="ECO:0000259" key="7">
    <source>
        <dbReference type="PROSITE" id="PS50850"/>
    </source>
</evidence>
<keyword evidence="2" id="KW-1003">Cell membrane</keyword>
<feature type="transmembrane region" description="Helical" evidence="6">
    <location>
        <begin position="343"/>
        <end position="365"/>
    </location>
</feature>
<dbReference type="EMBL" id="STFG01000010">
    <property type="protein sequence ID" value="THU00697.1"/>
    <property type="molecule type" value="Genomic_DNA"/>
</dbReference>
<feature type="transmembrane region" description="Helical" evidence="6">
    <location>
        <begin position="309"/>
        <end position="331"/>
    </location>
</feature>
<dbReference type="AlphaFoldDB" id="A0A4S8F174"/>
<keyword evidence="4 6" id="KW-1133">Transmembrane helix</keyword>
<gene>
    <name evidence="8" type="ORF">E9531_10020</name>
</gene>
<accession>A0A4S8F174</accession>
<feature type="transmembrane region" description="Helical" evidence="6">
    <location>
        <begin position="68"/>
        <end position="85"/>
    </location>
</feature>
<evidence type="ECO:0000256" key="2">
    <source>
        <dbReference type="ARBA" id="ARBA00022475"/>
    </source>
</evidence>
<dbReference type="Proteomes" id="UP000308917">
    <property type="component" value="Unassembled WGS sequence"/>
</dbReference>
<feature type="domain" description="Major facilitator superfamily (MFS) profile" evidence="7">
    <location>
        <begin position="1"/>
        <end position="402"/>
    </location>
</feature>
<keyword evidence="3 6" id="KW-0812">Transmembrane</keyword>
<evidence type="ECO:0000256" key="5">
    <source>
        <dbReference type="ARBA" id="ARBA00023136"/>
    </source>
</evidence>
<reference evidence="8 9" key="1">
    <citation type="journal article" date="2015" name="Antonie Van Leeuwenhoek">
        <title>Lampropedia puyangensis sp. nov., isolated from symptomatic bark of Populus ? euramericana canker and emended description of Lampropedia hyalina (Ehrenberg 1832) Lee et al. 2004.</title>
        <authorList>
            <person name="Li Y."/>
            <person name="Wang T."/>
            <person name="Piao C.G."/>
            <person name="Wang L.F."/>
            <person name="Tian G.Z."/>
            <person name="Zhu T.H."/>
            <person name="Guo M.W."/>
        </authorList>
    </citation>
    <scope>NUCLEOTIDE SEQUENCE [LARGE SCALE GENOMIC DNA]</scope>
    <source>
        <strain evidence="8 9">2-bin</strain>
    </source>
</reference>
<feature type="transmembrane region" description="Helical" evidence="6">
    <location>
        <begin position="377"/>
        <end position="398"/>
    </location>
</feature>
<proteinExistence type="predicted"/>
<evidence type="ECO:0000313" key="9">
    <source>
        <dbReference type="Proteomes" id="UP000308917"/>
    </source>
</evidence>
<keyword evidence="5 6" id="KW-0472">Membrane</keyword>
<dbReference type="SUPFAM" id="SSF103473">
    <property type="entry name" value="MFS general substrate transporter"/>
    <property type="match status" value="1"/>
</dbReference>
<dbReference type="GO" id="GO:0022857">
    <property type="term" value="F:transmembrane transporter activity"/>
    <property type="evidence" value="ECO:0007669"/>
    <property type="project" value="InterPro"/>
</dbReference>
<dbReference type="Gene3D" id="1.20.1250.20">
    <property type="entry name" value="MFS general substrate transporter like domains"/>
    <property type="match status" value="1"/>
</dbReference>
<comment type="caution">
    <text evidence="8">The sequence shown here is derived from an EMBL/GenBank/DDBJ whole genome shotgun (WGS) entry which is preliminary data.</text>
</comment>
<dbReference type="InterPro" id="IPR036259">
    <property type="entry name" value="MFS_trans_sf"/>
</dbReference>
<feature type="transmembrane region" description="Helical" evidence="6">
    <location>
        <begin position="219"/>
        <end position="240"/>
    </location>
</feature>
<dbReference type="PROSITE" id="PS50850">
    <property type="entry name" value="MFS"/>
    <property type="match status" value="1"/>
</dbReference>